<dbReference type="SUPFAM" id="SSF55166">
    <property type="entry name" value="Hedgehog/DD-peptidase"/>
    <property type="match status" value="1"/>
</dbReference>
<dbReference type="EMBL" id="MT141571">
    <property type="protein sequence ID" value="QJA67423.1"/>
    <property type="molecule type" value="Genomic_DNA"/>
</dbReference>
<dbReference type="EMBL" id="MT144617">
    <property type="protein sequence ID" value="QJH95341.1"/>
    <property type="molecule type" value="Genomic_DNA"/>
</dbReference>
<organism evidence="1">
    <name type="scientific">viral metagenome</name>
    <dbReference type="NCBI Taxonomy" id="1070528"/>
    <lineage>
        <taxon>unclassified sequences</taxon>
        <taxon>metagenomes</taxon>
        <taxon>organismal metagenomes</taxon>
    </lineage>
</organism>
<reference evidence="1" key="1">
    <citation type="submission" date="2020-03" db="EMBL/GenBank/DDBJ databases">
        <title>The deep terrestrial virosphere.</title>
        <authorList>
            <person name="Holmfeldt K."/>
            <person name="Nilsson E."/>
            <person name="Simone D."/>
            <person name="Lopez-Fernandez M."/>
            <person name="Wu X."/>
            <person name="de Brujin I."/>
            <person name="Lundin D."/>
            <person name="Andersson A."/>
            <person name="Bertilsson S."/>
            <person name="Dopson M."/>
        </authorList>
    </citation>
    <scope>NUCLEOTIDE SEQUENCE</scope>
    <source>
        <strain evidence="3">MM415A00215</strain>
        <strain evidence="2">MM415B00223</strain>
        <strain evidence="1">TM448A00522</strain>
        <strain evidence="4">TM448B00399</strain>
    </source>
</reference>
<evidence type="ECO:0000313" key="3">
    <source>
        <dbReference type="EMBL" id="QJA84238.1"/>
    </source>
</evidence>
<evidence type="ECO:0000313" key="2">
    <source>
        <dbReference type="EMBL" id="QJA67423.1"/>
    </source>
</evidence>
<dbReference type="EMBL" id="MT142526">
    <property type="protein sequence ID" value="QJA84238.1"/>
    <property type="molecule type" value="Genomic_DNA"/>
</dbReference>
<proteinExistence type="predicted"/>
<evidence type="ECO:0000313" key="1">
    <source>
        <dbReference type="EMBL" id="QJA46736.1"/>
    </source>
</evidence>
<gene>
    <name evidence="3" type="ORF">MM415A00215_0032</name>
    <name evidence="2" type="ORF">MM415B00223_0010</name>
    <name evidence="1" type="ORF">TM448A00522_0006</name>
    <name evidence="4" type="ORF">TM448B00399_0032</name>
</gene>
<sequence>MIWDHIKNFNREENWGNPDKINGALLLLLDKLREIIGHPIHINEGYNDKGHAEKSQHYLGNAVDFYIEGSPLKEAYELLKDALIELNVWHNVGLGIYPHWNNPGFHLDIRGEMSRWGRIKKNGKEEYVKFGEALEKA</sequence>
<evidence type="ECO:0000313" key="4">
    <source>
        <dbReference type="EMBL" id="QJH95341.1"/>
    </source>
</evidence>
<accession>A0A6H1ZFP0</accession>
<dbReference type="EMBL" id="MT144020">
    <property type="protein sequence ID" value="QJA46736.1"/>
    <property type="molecule type" value="Genomic_DNA"/>
</dbReference>
<dbReference type="Gene3D" id="3.30.1380.10">
    <property type="match status" value="1"/>
</dbReference>
<dbReference type="AlphaFoldDB" id="A0A6H1ZFP0"/>
<dbReference type="InterPro" id="IPR009045">
    <property type="entry name" value="Zn_M74/Hedgehog-like"/>
</dbReference>
<name>A0A6H1ZFP0_9ZZZZ</name>
<dbReference type="InterPro" id="IPR010275">
    <property type="entry name" value="MepK"/>
</dbReference>
<protein>
    <submittedName>
        <fullName evidence="1">Putative peptidase</fullName>
    </submittedName>
</protein>
<dbReference type="Pfam" id="PF05951">
    <property type="entry name" value="Peptidase_M15_2"/>
    <property type="match status" value="1"/>
</dbReference>